<dbReference type="AlphaFoldDB" id="A0A3P6PL30"/>
<dbReference type="OrthoDB" id="6274940at2759"/>
<name>A0A3P6PL30_DIBLA</name>
<proteinExistence type="predicted"/>
<feature type="region of interest" description="Disordered" evidence="1">
    <location>
        <begin position="80"/>
        <end position="100"/>
    </location>
</feature>
<gene>
    <name evidence="2" type="ORF">DILT_LOCUS123</name>
</gene>
<organism evidence="2 3">
    <name type="scientific">Dibothriocephalus latus</name>
    <name type="common">Fish tapeworm</name>
    <name type="synonym">Diphyllobothrium latum</name>
    <dbReference type="NCBI Taxonomy" id="60516"/>
    <lineage>
        <taxon>Eukaryota</taxon>
        <taxon>Metazoa</taxon>
        <taxon>Spiralia</taxon>
        <taxon>Lophotrochozoa</taxon>
        <taxon>Platyhelminthes</taxon>
        <taxon>Cestoda</taxon>
        <taxon>Eucestoda</taxon>
        <taxon>Diphyllobothriidea</taxon>
        <taxon>Diphyllobothriidae</taxon>
        <taxon>Dibothriocephalus</taxon>
    </lineage>
</organism>
<accession>A0A3P6PL30</accession>
<reference evidence="2 3" key="1">
    <citation type="submission" date="2018-11" db="EMBL/GenBank/DDBJ databases">
        <authorList>
            <consortium name="Pathogen Informatics"/>
        </authorList>
    </citation>
    <scope>NUCLEOTIDE SEQUENCE [LARGE SCALE GENOMIC DNA]</scope>
</reference>
<evidence type="ECO:0000313" key="3">
    <source>
        <dbReference type="Proteomes" id="UP000281553"/>
    </source>
</evidence>
<feature type="non-terminal residue" evidence="2">
    <location>
        <position position="243"/>
    </location>
</feature>
<protein>
    <submittedName>
        <fullName evidence="2">Uncharacterized protein</fullName>
    </submittedName>
</protein>
<feature type="compositionally biased region" description="Polar residues" evidence="1">
    <location>
        <begin position="80"/>
        <end position="90"/>
    </location>
</feature>
<dbReference type="EMBL" id="UYRU01000448">
    <property type="protein sequence ID" value="VDK30203.1"/>
    <property type="molecule type" value="Genomic_DNA"/>
</dbReference>
<evidence type="ECO:0000313" key="2">
    <source>
        <dbReference type="EMBL" id="VDK30203.1"/>
    </source>
</evidence>
<keyword evidence="3" id="KW-1185">Reference proteome</keyword>
<dbReference type="Proteomes" id="UP000281553">
    <property type="component" value="Unassembled WGS sequence"/>
</dbReference>
<sequence>MRLWLQVAAIKVNPAKYEKLIPPPTGAASANVGGRPRRGRWKSSAPQDDSEPVKQILQTSHGTSYWINLESIHRVLQSPTRRSLTANGRKQSSKDQCPKPTRKGLHCFNFFCGFRKRRSDCAADPVPVSPSPPKVANDYRLPSYVLPLSNPNAETENTATETNPEEDAELERLRRAKLTLLDEKSNQLFALLADSSSALHDALVKFLEQTSGVLVLGCRAETPPFENNTASNQYIPASSLQPT</sequence>
<feature type="region of interest" description="Disordered" evidence="1">
    <location>
        <begin position="22"/>
        <end position="51"/>
    </location>
</feature>
<evidence type="ECO:0000256" key="1">
    <source>
        <dbReference type="SAM" id="MobiDB-lite"/>
    </source>
</evidence>